<dbReference type="Proteomes" id="UP000245119">
    <property type="component" value="Linkage Group LG6"/>
</dbReference>
<evidence type="ECO:0000313" key="7">
    <source>
        <dbReference type="Proteomes" id="UP000245119"/>
    </source>
</evidence>
<dbReference type="AlphaFoldDB" id="A0A2T7P3S0"/>
<proteinExistence type="predicted"/>
<evidence type="ECO:0000256" key="4">
    <source>
        <dbReference type="ARBA" id="ARBA00022786"/>
    </source>
</evidence>
<keyword evidence="4" id="KW-0833">Ubl conjugation pathway</keyword>
<dbReference type="EMBL" id="PZQS01000006">
    <property type="protein sequence ID" value="PVD28056.1"/>
    <property type="molecule type" value="Genomic_DNA"/>
</dbReference>
<evidence type="ECO:0000313" key="6">
    <source>
        <dbReference type="EMBL" id="PVD28056.1"/>
    </source>
</evidence>
<keyword evidence="5" id="KW-0539">Nucleus</keyword>
<comment type="subcellular location">
    <subcellularLocation>
        <location evidence="2">Cytoplasm</location>
    </subcellularLocation>
    <subcellularLocation>
        <location evidence="1">Nucleus</location>
    </subcellularLocation>
</comment>
<accession>A0A2T7P3S0</accession>
<evidence type="ECO:0008006" key="8">
    <source>
        <dbReference type="Google" id="ProtNLM"/>
    </source>
</evidence>
<dbReference type="OrthoDB" id="10060331at2759"/>
<protein>
    <recommendedName>
        <fullName evidence="8">CUE domain-containing protein</fullName>
    </recommendedName>
</protein>
<name>A0A2T7P3S0_POMCA</name>
<dbReference type="STRING" id="400727.A0A2T7P3S0"/>
<dbReference type="PANTHER" id="PTHR12493">
    <property type="entry name" value="CUE DOMAIN CONTAINING 2"/>
    <property type="match status" value="1"/>
</dbReference>
<evidence type="ECO:0000256" key="5">
    <source>
        <dbReference type="ARBA" id="ARBA00023242"/>
    </source>
</evidence>
<keyword evidence="3" id="KW-0963">Cytoplasm</keyword>
<evidence type="ECO:0000256" key="1">
    <source>
        <dbReference type="ARBA" id="ARBA00004123"/>
    </source>
</evidence>
<sequence>MSFLLLGMRLYGYLPDMELNDKEQIVKSELEAFLVRHSLGDAIRSIDEIVLNYVLGILEDLGSYQSMEDTEDVELFAEMMEAYLPGFSAVSIPEVCQWMFNIAEKLSTVQKSAFSSTTEKDENAEERKPNLTTAKVKMKSSFQQSGQHNHPPLSTGKDRCHDGQDMLNVNLEMDQNQLSLLRELCPGASQAELECCFHLAGGNLEEAAQVLLYRQETGTAISATASQPRKKSCSGVSHGCHNDESLKDNILAKYSFVDTNEDKRTHKPALLTKEEKKLVRYRDGQVVSTKGERFSEVKRQESEDMKKTYVSLKPAQKYRFH</sequence>
<dbReference type="PANTHER" id="PTHR12493:SF0">
    <property type="entry name" value="CUE DOMAIN-CONTAINING PROTEIN 2"/>
    <property type="match status" value="1"/>
</dbReference>
<dbReference type="GO" id="GO:0005737">
    <property type="term" value="C:cytoplasm"/>
    <property type="evidence" value="ECO:0007669"/>
    <property type="project" value="UniProtKB-SubCell"/>
</dbReference>
<gene>
    <name evidence="6" type="ORF">C0Q70_10637</name>
</gene>
<reference evidence="6 7" key="1">
    <citation type="submission" date="2018-04" db="EMBL/GenBank/DDBJ databases">
        <title>The genome of golden apple snail Pomacea canaliculata provides insight into stress tolerance and invasive adaptation.</title>
        <authorList>
            <person name="Liu C."/>
            <person name="Liu B."/>
            <person name="Ren Y."/>
            <person name="Zhang Y."/>
            <person name="Wang H."/>
            <person name="Li S."/>
            <person name="Jiang F."/>
            <person name="Yin L."/>
            <person name="Zhang G."/>
            <person name="Qian W."/>
            <person name="Fan W."/>
        </authorList>
    </citation>
    <scope>NUCLEOTIDE SEQUENCE [LARGE SCALE GENOMIC DNA]</scope>
    <source>
        <strain evidence="6">SZHN2017</strain>
        <tissue evidence="6">Muscle</tissue>
    </source>
</reference>
<organism evidence="6 7">
    <name type="scientific">Pomacea canaliculata</name>
    <name type="common">Golden apple snail</name>
    <dbReference type="NCBI Taxonomy" id="400727"/>
    <lineage>
        <taxon>Eukaryota</taxon>
        <taxon>Metazoa</taxon>
        <taxon>Spiralia</taxon>
        <taxon>Lophotrochozoa</taxon>
        <taxon>Mollusca</taxon>
        <taxon>Gastropoda</taxon>
        <taxon>Caenogastropoda</taxon>
        <taxon>Architaenioglossa</taxon>
        <taxon>Ampullarioidea</taxon>
        <taxon>Ampullariidae</taxon>
        <taxon>Pomacea</taxon>
    </lineage>
</organism>
<dbReference type="GO" id="GO:0005634">
    <property type="term" value="C:nucleus"/>
    <property type="evidence" value="ECO:0007669"/>
    <property type="project" value="UniProtKB-SubCell"/>
</dbReference>
<evidence type="ECO:0000256" key="2">
    <source>
        <dbReference type="ARBA" id="ARBA00004496"/>
    </source>
</evidence>
<comment type="caution">
    <text evidence="6">The sequence shown here is derived from an EMBL/GenBank/DDBJ whole genome shotgun (WGS) entry which is preliminary data.</text>
</comment>
<keyword evidence="7" id="KW-1185">Reference proteome</keyword>
<evidence type="ECO:0000256" key="3">
    <source>
        <dbReference type="ARBA" id="ARBA00022490"/>
    </source>
</evidence>